<dbReference type="GO" id="GO:0016646">
    <property type="term" value="F:oxidoreductase activity, acting on the CH-NH group of donors, NAD or NADP as acceptor"/>
    <property type="evidence" value="ECO:0007669"/>
    <property type="project" value="UniProtKB-ARBA"/>
</dbReference>
<dbReference type="Gene3D" id="2.30.110.10">
    <property type="entry name" value="Electron Transport, Fmn-binding Protein, Chain A"/>
    <property type="match status" value="1"/>
</dbReference>
<evidence type="ECO:0000313" key="6">
    <source>
        <dbReference type="Proteomes" id="UP000543642"/>
    </source>
</evidence>
<dbReference type="PANTHER" id="PTHR43567">
    <property type="entry name" value="FLAVOREDOXIN-RELATED-RELATED"/>
    <property type="match status" value="1"/>
</dbReference>
<dbReference type="SUPFAM" id="SSF50475">
    <property type="entry name" value="FMN-binding split barrel"/>
    <property type="match status" value="1"/>
</dbReference>
<dbReference type="EMBL" id="JACHFW010000001">
    <property type="protein sequence ID" value="MBB5263408.1"/>
    <property type="molecule type" value="Genomic_DNA"/>
</dbReference>
<dbReference type="Pfam" id="PF01613">
    <property type="entry name" value="Flavin_Reduct"/>
    <property type="match status" value="1"/>
</dbReference>
<sequence>MAKQQWKPGNMVYPLPAVLVSCGDKEGNINVMTAAWTGTICSDPAMVYVSIRKSRYSHHMIKESGQFCINLTTEDLAYATDFAGVRSGRDMDKFKTLRLTPVKGTLKYAPMIDESPVCIECEVTQILELGSHDMFMAKVAAVHADEKYMDVNGRFDLEKAKPLIYSHGQYYGTGRHIGKFGYSVEKKKKKN</sequence>
<keyword evidence="2" id="KW-0285">Flavoprotein</keyword>
<dbReference type="InterPro" id="IPR012349">
    <property type="entry name" value="Split_barrel_FMN-bd"/>
</dbReference>
<dbReference type="AlphaFoldDB" id="A0A7W8M3S9"/>
<dbReference type="SMART" id="SM00903">
    <property type="entry name" value="Flavin_Reduct"/>
    <property type="match status" value="1"/>
</dbReference>
<dbReference type="Proteomes" id="UP000543642">
    <property type="component" value="Unassembled WGS sequence"/>
</dbReference>
<evidence type="ECO:0000256" key="1">
    <source>
        <dbReference type="ARBA" id="ARBA00001917"/>
    </source>
</evidence>
<evidence type="ECO:0000256" key="3">
    <source>
        <dbReference type="ARBA" id="ARBA00038054"/>
    </source>
</evidence>
<name>A0A7W8M3S9_9FIRM</name>
<dbReference type="RefSeq" id="WP_183771103.1">
    <property type="nucleotide sequence ID" value="NZ_JACHFW010000001.1"/>
</dbReference>
<evidence type="ECO:0000313" key="5">
    <source>
        <dbReference type="EMBL" id="MBB5263408.1"/>
    </source>
</evidence>
<comment type="cofactor">
    <cofactor evidence="1">
        <name>FMN</name>
        <dbReference type="ChEBI" id="CHEBI:58210"/>
    </cofactor>
</comment>
<reference evidence="5 6" key="1">
    <citation type="submission" date="2020-08" db="EMBL/GenBank/DDBJ databases">
        <title>Genomic Encyclopedia of Type Strains, Phase IV (KMG-IV): sequencing the most valuable type-strain genomes for metagenomic binning, comparative biology and taxonomic classification.</title>
        <authorList>
            <person name="Goeker M."/>
        </authorList>
    </citation>
    <scope>NUCLEOTIDE SEQUENCE [LARGE SCALE GENOMIC DNA]</scope>
    <source>
        <strain evidence="5 6">DSM 106146</strain>
    </source>
</reference>
<keyword evidence="6" id="KW-1185">Reference proteome</keyword>
<evidence type="ECO:0000256" key="2">
    <source>
        <dbReference type="ARBA" id="ARBA00022630"/>
    </source>
</evidence>
<feature type="domain" description="Flavin reductase like" evidence="4">
    <location>
        <begin position="11"/>
        <end position="172"/>
    </location>
</feature>
<dbReference type="PROSITE" id="PS51257">
    <property type="entry name" value="PROKAR_LIPOPROTEIN"/>
    <property type="match status" value="1"/>
</dbReference>
<comment type="similarity">
    <text evidence="3">Belongs to the flavoredoxin family.</text>
</comment>
<gene>
    <name evidence="5" type="ORF">HNP82_000502</name>
</gene>
<proteinExistence type="inferred from homology"/>
<evidence type="ECO:0000259" key="4">
    <source>
        <dbReference type="SMART" id="SM00903"/>
    </source>
</evidence>
<dbReference type="InterPro" id="IPR002563">
    <property type="entry name" value="Flavin_Rdtase-like_dom"/>
</dbReference>
<dbReference type="PANTHER" id="PTHR43567:SF1">
    <property type="entry name" value="FLAVOREDOXIN"/>
    <property type="match status" value="1"/>
</dbReference>
<dbReference type="GO" id="GO:0010181">
    <property type="term" value="F:FMN binding"/>
    <property type="evidence" value="ECO:0007669"/>
    <property type="project" value="InterPro"/>
</dbReference>
<organism evidence="5 6">
    <name type="scientific">Catenibacillus scindens</name>
    <dbReference type="NCBI Taxonomy" id="673271"/>
    <lineage>
        <taxon>Bacteria</taxon>
        <taxon>Bacillati</taxon>
        <taxon>Bacillota</taxon>
        <taxon>Clostridia</taxon>
        <taxon>Lachnospirales</taxon>
        <taxon>Lachnospiraceae</taxon>
        <taxon>Catenibacillus</taxon>
    </lineage>
</organism>
<protein>
    <submittedName>
        <fullName evidence="5">Flavin reductase (DIM6/NTAB) family NADH-FMN oxidoreductase RutF</fullName>
    </submittedName>
</protein>
<dbReference type="InterPro" id="IPR052174">
    <property type="entry name" value="Flavoredoxin"/>
</dbReference>
<accession>A0A7W8M3S9</accession>
<comment type="caution">
    <text evidence="5">The sequence shown here is derived from an EMBL/GenBank/DDBJ whole genome shotgun (WGS) entry which is preliminary data.</text>
</comment>